<name>A0ACC3A6X1_9EURO</name>
<evidence type="ECO:0000313" key="2">
    <source>
        <dbReference type="Proteomes" id="UP001172386"/>
    </source>
</evidence>
<dbReference type="EMBL" id="JAPDRQ010000082">
    <property type="protein sequence ID" value="KAJ9656177.1"/>
    <property type="molecule type" value="Genomic_DNA"/>
</dbReference>
<reference evidence="1" key="1">
    <citation type="submission" date="2022-10" db="EMBL/GenBank/DDBJ databases">
        <title>Culturing micro-colonial fungi from biological soil crusts in the Mojave desert and describing Neophaeococcomyces mojavensis, and introducing the new genera and species Taxawa tesnikishii.</title>
        <authorList>
            <person name="Kurbessoian T."/>
            <person name="Stajich J.E."/>
        </authorList>
    </citation>
    <scope>NUCLEOTIDE SEQUENCE</scope>
    <source>
        <strain evidence="1">JES_112</strain>
    </source>
</reference>
<accession>A0ACC3A6X1</accession>
<sequence length="787" mass="87296">MSSQHQSDISEDEFVLVNEDISYRPKALKNDPVLPTNTDVSISLQPILKSNELLVSIQPPEKPTNEFHHTPCDIVLVIDVSGSMNWETELPDNAGTDKKESSGLSILDLVKHAARTVLENLNDGDRLAVVTFSDDATRVQELLPMNQSTKQETWKRIENLQPEYSTNLWSGIREGLDIFNTTDRIGNVQGMFILTDGAPNHMCPTQGYVKKLQPIMRKMGRAKGGAPFLSTFGFGYCLRSDLLQSIAEVGRGKYAFIPDSGMIGTVFVHAVANLFSTFATSVTVSLDTKDSFIKTSSPSYLRVDTDTSRKDMVLHVGNLQYGQSRDIVIGLKHANAKDLVSANLSYYDAEQTQKVATAEIKLSNPPTISQAAIDYHTSRHKLCDFLASLSTRNKNDEHLAMAPTKVEKQANEIKPLIDCLTNQLSAAYKAEASEEDIHNLASLLADLENQDTDTADNPHGAGQIFLALKTDTPESDSSKTLTPRRSHRASSKPSYYERWGKHYLPSILHAHMRQQCTTFKDPGPLCYGSKSPLFIKCRDELDQAFDALPAPKPSLKGQNVHGGVMRMSRYNSRGNPCFAGHCEVKTDDGASGYELRVDELRIGDIVWTSAGGRMVRGIVKTDVTCDGGQMMCNIRKKDSSDEGLWITPYHPVEIDGQWRFPIDIVKNTEKTKKMETGYVYSILLEQDANINAHTINVGGVVCVTLGHGLTMVTDDTADRKEVDVRAHAYFGDYDQISKDIDRLDRDDCRRRISAGVAKDEKLGTATRFLRPDELVQLADSSARKARL</sequence>
<gene>
    <name evidence="1" type="ORF">H2198_005139</name>
</gene>
<comment type="caution">
    <text evidence="1">The sequence shown here is derived from an EMBL/GenBank/DDBJ whole genome shotgun (WGS) entry which is preliminary data.</text>
</comment>
<dbReference type="Proteomes" id="UP001172386">
    <property type="component" value="Unassembled WGS sequence"/>
</dbReference>
<organism evidence="1 2">
    <name type="scientific">Neophaeococcomyces mojaviensis</name>
    <dbReference type="NCBI Taxonomy" id="3383035"/>
    <lineage>
        <taxon>Eukaryota</taxon>
        <taxon>Fungi</taxon>
        <taxon>Dikarya</taxon>
        <taxon>Ascomycota</taxon>
        <taxon>Pezizomycotina</taxon>
        <taxon>Eurotiomycetes</taxon>
        <taxon>Chaetothyriomycetidae</taxon>
        <taxon>Chaetothyriales</taxon>
        <taxon>Chaetothyriales incertae sedis</taxon>
        <taxon>Neophaeococcomyces</taxon>
    </lineage>
</organism>
<evidence type="ECO:0000313" key="1">
    <source>
        <dbReference type="EMBL" id="KAJ9656177.1"/>
    </source>
</evidence>
<keyword evidence="2" id="KW-1185">Reference proteome</keyword>
<proteinExistence type="predicted"/>
<protein>
    <submittedName>
        <fullName evidence="1">Uncharacterized protein</fullName>
    </submittedName>
</protein>